<dbReference type="RefSeq" id="WP_030552583.1">
    <property type="nucleotide sequence ID" value="NZ_BMUB01000001.1"/>
</dbReference>
<organism evidence="2 3">
    <name type="scientific">Kitasatospora aureofaciens</name>
    <name type="common">Streptomyces aureofaciens</name>
    <dbReference type="NCBI Taxonomy" id="1894"/>
    <lineage>
        <taxon>Bacteria</taxon>
        <taxon>Bacillati</taxon>
        <taxon>Actinomycetota</taxon>
        <taxon>Actinomycetes</taxon>
        <taxon>Kitasatosporales</taxon>
        <taxon>Streptomycetaceae</taxon>
        <taxon>Kitasatospora</taxon>
    </lineage>
</organism>
<protein>
    <submittedName>
        <fullName evidence="2">Uncharacterized protein</fullName>
    </submittedName>
</protein>
<dbReference type="KEGG" id="kau:B6264_22655"/>
<dbReference type="Proteomes" id="UP000610124">
    <property type="component" value="Unassembled WGS sequence"/>
</dbReference>
<reference evidence="1" key="5">
    <citation type="submission" date="2020-09" db="EMBL/GenBank/DDBJ databases">
        <authorList>
            <person name="Sun Q."/>
            <person name="Ohkuma M."/>
        </authorList>
    </citation>
    <scope>NUCLEOTIDE SEQUENCE</scope>
    <source>
        <strain evidence="1">JCM 4434</strain>
    </source>
</reference>
<evidence type="ECO:0000313" key="2">
    <source>
        <dbReference type="EMBL" id="OEV32922.1"/>
    </source>
</evidence>
<dbReference type="EMBL" id="BMUB01000001">
    <property type="protein sequence ID" value="GGU54499.1"/>
    <property type="molecule type" value="Genomic_DNA"/>
</dbReference>
<reference evidence="1 4" key="1">
    <citation type="journal article" date="2014" name="Int. J. Syst. Evol. Microbiol.">
        <title>Complete genome sequence of Corynebacterium casei LMG S-19264T (=DSM 44701T), isolated from a smear-ripened cheese.</title>
        <authorList>
            <consortium name="US DOE Joint Genome Institute (JGI-PGF)"/>
            <person name="Walter F."/>
            <person name="Albersmeier A."/>
            <person name="Kalinowski J."/>
            <person name="Ruckert C."/>
        </authorList>
    </citation>
    <scope>NUCLEOTIDE SEQUENCE [LARGE SCALE GENOMIC DNA]</scope>
    <source>
        <strain evidence="1 4">JCM 4434</strain>
    </source>
</reference>
<accession>A0A1E7MWV6</accession>
<accession>A0A8H9HBG0</accession>
<dbReference type="AlphaFoldDB" id="A0A1E7MWV6"/>
<reference evidence="2 3" key="2">
    <citation type="submission" date="2014-07" db="EMBL/GenBank/DDBJ databases">
        <authorList>
            <person name="Zhang J.E."/>
            <person name="Yang H."/>
            <person name="Guo J."/>
            <person name="Deng Z."/>
            <person name="Luo H."/>
            <person name="Luo M."/>
            <person name="Zhao B."/>
        </authorList>
    </citation>
    <scope>NUCLEOTIDE SEQUENCE [LARGE SCALE GENOMIC DNA]</scope>
    <source>
        <strain evidence="2">ATCC 10762</strain>
        <strain evidence="3">ATCC 10762 / DSM 40127 / CCM 3239 / JCM 4008 / LMG 5968 / NBRC 12843 / NCIMB 8234 / A-377</strain>
    </source>
</reference>
<dbReference type="Proteomes" id="UP000037395">
    <property type="component" value="Unassembled WGS sequence"/>
</dbReference>
<dbReference type="OrthoDB" id="3689938at2"/>
<comment type="caution">
    <text evidence="2">The sequence shown here is derived from an EMBL/GenBank/DDBJ whole genome shotgun (WGS) entry which is preliminary data.</text>
</comment>
<proteinExistence type="predicted"/>
<sequence>MNKSEKIISDARKGNFLADLPDLLEIATRKGGARGPVWEAAAAAVQILFWTGEFAQAADLTQDLIERDGPLGGELCDQSTPFRPALLAGQLYADEPAAPRLAACAERIPDGRYMRRDFEWLSQELPRQGVEPLLPCHSDWGGAVRPLDGVIGAGLVDRNYHELDRKQRRLVWEALSETNDFTRAHQLLTDTGEEPEQYSICLWMAGWYATRGEVEHGEQMLLAAHSRWWPFAKWDAIPDAPVLQPTLRLVVTDKVRDHYLTRPIGPEAQAAE</sequence>
<evidence type="ECO:0000313" key="1">
    <source>
        <dbReference type="EMBL" id="GGU54499.1"/>
    </source>
</evidence>
<gene>
    <name evidence="1" type="ORF">GCM10010502_00740</name>
    <name evidence="2" type="ORF">HS99_0013640</name>
</gene>
<reference evidence="3" key="4">
    <citation type="submission" date="2016-08" db="EMBL/GenBank/DDBJ databases">
        <title>Sequencing, assembly and comparative genomics of S. aureofaciens ATCC 10762.</title>
        <authorList>
            <person name="Gradnigo J.S."/>
            <person name="Johnson N."/>
            <person name="Somerville G.A."/>
        </authorList>
    </citation>
    <scope>NUCLEOTIDE SEQUENCE [LARGE SCALE GENOMIC DNA]</scope>
    <source>
        <strain evidence="3">ATCC 10762 / DSM 40127 / CCM 3239 / JCM 4008 / LMG 5968 / NBRC 12843 / NCIMB 8234 / A-377</strain>
    </source>
</reference>
<evidence type="ECO:0000313" key="3">
    <source>
        <dbReference type="Proteomes" id="UP000037395"/>
    </source>
</evidence>
<keyword evidence="3" id="KW-1185">Reference proteome</keyword>
<evidence type="ECO:0000313" key="4">
    <source>
        <dbReference type="Proteomes" id="UP000610124"/>
    </source>
</evidence>
<name>A0A1E7MWV6_KITAU</name>
<reference evidence="2" key="3">
    <citation type="submission" date="2016-08" db="EMBL/GenBank/DDBJ databases">
        <title>Sequencing, Assembly and Comparative Genomics of S. aureofaciens ATCC 10762.</title>
        <authorList>
            <person name="Gradnigo J.S."/>
            <person name="Johnson N."/>
            <person name="Somerville G.A."/>
        </authorList>
    </citation>
    <scope>NUCLEOTIDE SEQUENCE [LARGE SCALE GENOMIC DNA]</scope>
    <source>
        <strain evidence="2">ATCC 10762</strain>
    </source>
</reference>
<dbReference type="GeneID" id="97483278"/>
<dbReference type="EMBL" id="JPRF03000076">
    <property type="protein sequence ID" value="OEV32922.1"/>
    <property type="molecule type" value="Genomic_DNA"/>
</dbReference>